<feature type="transmembrane region" description="Helical" evidence="1">
    <location>
        <begin position="12"/>
        <end position="31"/>
    </location>
</feature>
<keyword evidence="1" id="KW-0472">Membrane</keyword>
<proteinExistence type="predicted"/>
<name>A0A239KNT2_9BACT</name>
<reference evidence="3" key="1">
    <citation type="submission" date="2017-06" db="EMBL/GenBank/DDBJ databases">
        <authorList>
            <person name="Varghese N."/>
            <person name="Submissions S."/>
        </authorList>
    </citation>
    <scope>NUCLEOTIDE SEQUENCE [LARGE SCALE GENOMIC DNA]</scope>
    <source>
        <strain evidence="3">NKM1</strain>
    </source>
</reference>
<protein>
    <submittedName>
        <fullName evidence="2">Uncharacterized protein</fullName>
    </submittedName>
</protein>
<dbReference type="AlphaFoldDB" id="A0A239KNT2"/>
<sequence>MYKSLATQRAMHILIVGTFSIFKLVCLSGFLRLGGIISKTSAGSLSASSSPLPT</sequence>
<keyword evidence="3" id="KW-1185">Reference proteome</keyword>
<evidence type="ECO:0000313" key="3">
    <source>
        <dbReference type="Proteomes" id="UP000198432"/>
    </source>
</evidence>
<dbReference type="Proteomes" id="UP000198432">
    <property type="component" value="Unassembled WGS sequence"/>
</dbReference>
<evidence type="ECO:0000256" key="1">
    <source>
        <dbReference type="SAM" id="Phobius"/>
    </source>
</evidence>
<dbReference type="EMBL" id="FZOQ01000030">
    <property type="protein sequence ID" value="SNT19273.1"/>
    <property type="molecule type" value="Genomic_DNA"/>
</dbReference>
<evidence type="ECO:0000313" key="2">
    <source>
        <dbReference type="EMBL" id="SNT19273.1"/>
    </source>
</evidence>
<gene>
    <name evidence="2" type="ORF">SAMN06296052_1306</name>
</gene>
<accession>A0A239KNT2</accession>
<keyword evidence="1" id="KW-0812">Transmembrane</keyword>
<keyword evidence="1" id="KW-1133">Transmembrane helix</keyword>
<organism evidence="2 3">
    <name type="scientific">Pontibacter ummariensis</name>
    <dbReference type="NCBI Taxonomy" id="1610492"/>
    <lineage>
        <taxon>Bacteria</taxon>
        <taxon>Pseudomonadati</taxon>
        <taxon>Bacteroidota</taxon>
        <taxon>Cytophagia</taxon>
        <taxon>Cytophagales</taxon>
        <taxon>Hymenobacteraceae</taxon>
        <taxon>Pontibacter</taxon>
    </lineage>
</organism>